<dbReference type="SMART" id="SM00382">
    <property type="entry name" value="AAA"/>
    <property type="match status" value="2"/>
</dbReference>
<gene>
    <name evidence="8" type="ORF">MQC88_04645</name>
</gene>
<dbReference type="PANTHER" id="PTHR42926">
    <property type="match status" value="1"/>
</dbReference>
<evidence type="ECO:0000313" key="9">
    <source>
        <dbReference type="Proteomes" id="UP001165423"/>
    </source>
</evidence>
<dbReference type="EC" id="2.7.11.1" evidence="1"/>
<keyword evidence="4" id="KW-0677">Repeat</keyword>
<comment type="caution">
    <text evidence="8">The sequence shown here is derived from an EMBL/GenBank/DDBJ whole genome shotgun (WGS) entry which is preliminary data.</text>
</comment>
<evidence type="ECO:0000256" key="6">
    <source>
        <dbReference type="ARBA" id="ARBA00022801"/>
    </source>
</evidence>
<proteinExistence type="predicted"/>
<organism evidence="8 9">
    <name type="scientific">Cognatiluteimonas sedimenti</name>
    <dbReference type="NCBI Taxonomy" id="2927791"/>
    <lineage>
        <taxon>Bacteria</taxon>
        <taxon>Pseudomonadati</taxon>
        <taxon>Pseudomonadota</taxon>
        <taxon>Gammaproteobacteria</taxon>
        <taxon>Lysobacterales</taxon>
        <taxon>Lysobacteraceae</taxon>
        <taxon>Cognatiluteimonas</taxon>
    </lineage>
</organism>
<accession>A0ABT0A2N4</accession>
<dbReference type="InterPro" id="IPR027417">
    <property type="entry name" value="P-loop_NTPase"/>
</dbReference>
<keyword evidence="2" id="KW-0597">Phosphoprotein</keyword>
<feature type="domain" description="KaiC" evidence="7">
    <location>
        <begin position="11"/>
        <end position="250"/>
    </location>
</feature>
<dbReference type="PIRSF" id="PIRSF039117">
    <property type="entry name" value="KaiC"/>
    <property type="match status" value="1"/>
</dbReference>
<dbReference type="InterPro" id="IPR030665">
    <property type="entry name" value="KaiC"/>
</dbReference>
<dbReference type="Proteomes" id="UP001165423">
    <property type="component" value="Unassembled WGS sequence"/>
</dbReference>
<evidence type="ECO:0000259" key="7">
    <source>
        <dbReference type="PROSITE" id="PS51146"/>
    </source>
</evidence>
<evidence type="ECO:0000256" key="1">
    <source>
        <dbReference type="ARBA" id="ARBA00012513"/>
    </source>
</evidence>
<evidence type="ECO:0000256" key="4">
    <source>
        <dbReference type="ARBA" id="ARBA00022737"/>
    </source>
</evidence>
<dbReference type="Pfam" id="PF06745">
    <property type="entry name" value="ATPase"/>
    <property type="match status" value="2"/>
</dbReference>
<dbReference type="Gene3D" id="3.40.50.300">
    <property type="entry name" value="P-loop containing nucleotide triphosphate hydrolases"/>
    <property type="match status" value="2"/>
</dbReference>
<dbReference type="RefSeq" id="WP_243319456.1">
    <property type="nucleotide sequence ID" value="NZ_JALGCL010000001.1"/>
</dbReference>
<dbReference type="PROSITE" id="PS51146">
    <property type="entry name" value="KAIC"/>
    <property type="match status" value="2"/>
</dbReference>
<dbReference type="InterPro" id="IPR014774">
    <property type="entry name" value="KaiC-like_dom"/>
</dbReference>
<keyword evidence="5" id="KW-0418">Kinase</keyword>
<dbReference type="InterPro" id="IPR051347">
    <property type="entry name" value="Circadian_clock_KaiC-rel"/>
</dbReference>
<dbReference type="CDD" id="cd19488">
    <property type="entry name" value="KaiC-like_N"/>
    <property type="match status" value="1"/>
</dbReference>
<reference evidence="8 9" key="1">
    <citation type="submission" date="2022-03" db="EMBL/GenBank/DDBJ databases">
        <title>Luteimonas soily sp. nov., a novel bacterium isolated from the soil.</title>
        <authorList>
            <person name="Zhang X."/>
        </authorList>
    </citation>
    <scope>NUCLEOTIDE SEQUENCE [LARGE SCALE GENOMIC DNA]</scope>
    <source>
        <strain evidence="8 9">50</strain>
    </source>
</reference>
<protein>
    <recommendedName>
        <fullName evidence="1">non-specific serine/threonine protein kinase</fullName>
        <ecNumber evidence="1">2.7.11.1</ecNumber>
    </recommendedName>
</protein>
<dbReference type="InterPro" id="IPR003593">
    <property type="entry name" value="AAA+_ATPase"/>
</dbReference>
<keyword evidence="6" id="KW-0378">Hydrolase</keyword>
<dbReference type="EMBL" id="JALGCL010000001">
    <property type="protein sequence ID" value="MCJ0825252.1"/>
    <property type="molecule type" value="Genomic_DNA"/>
</dbReference>
<evidence type="ECO:0000256" key="3">
    <source>
        <dbReference type="ARBA" id="ARBA00022679"/>
    </source>
</evidence>
<evidence type="ECO:0000256" key="2">
    <source>
        <dbReference type="ARBA" id="ARBA00022553"/>
    </source>
</evidence>
<keyword evidence="9" id="KW-1185">Reference proteome</keyword>
<feature type="domain" description="KaiC" evidence="7">
    <location>
        <begin position="252"/>
        <end position="484"/>
    </location>
</feature>
<evidence type="ECO:0000313" key="8">
    <source>
        <dbReference type="EMBL" id="MCJ0825252.1"/>
    </source>
</evidence>
<evidence type="ECO:0000256" key="5">
    <source>
        <dbReference type="ARBA" id="ARBA00022777"/>
    </source>
</evidence>
<dbReference type="SUPFAM" id="SSF52540">
    <property type="entry name" value="P-loop containing nucleoside triphosphate hydrolases"/>
    <property type="match status" value="2"/>
</dbReference>
<name>A0ABT0A2N4_9GAMM</name>
<sequence>MDTPQEALNPPPVATGIAGLDTVLEGGLTANRLYLLEGLPGAGKTTMALQFLREGVERGESVLYVTLSETEAELREVAASHGWTLDGVHINELFPMGDQLDPDEQYTMFHPSEVELGKVTLAILAEFERLKPQRVVFDSLSEIRLLAGSLLRFRRQILALKQYFAGRNATVLLLDESHQLEQGLNAHTIVHGVVSLDQLRPEFGGDRRRLRVMKMRGRPFHSGFHDYEILTGGVVVFPRLVAADHRREPEVGTLHSGLDALDALLGGGIDRGTSTLLLGAAGTGKSTLAMHFVMQAAEQGERSAVFLFEESVHAMRKRSSGLGLDLDARIDDGTVMIQSVDPSELSPGEFFHIVREAVEQKQARIVVIDSLNGYLNAMPGERFLVTQLHELLSYLGQMGVSSFLLNAQQGMIGSMSSTLDVSYLADTVVLLRYFEANATVRTAISVMKRRTGAHERTLREMVIGNTGIEIGEPLRNFRGVLTGVPQDVADPPAAAGAVFTGSLGA</sequence>
<keyword evidence="3" id="KW-0808">Transferase</keyword>
<dbReference type="InterPro" id="IPR010624">
    <property type="entry name" value="KaiC_dom"/>
</dbReference>
<dbReference type="PANTHER" id="PTHR42926:SF1">
    <property type="entry name" value="CIRCADIAN CLOCK OSCILLATOR PROTEIN KAIC 1"/>
    <property type="match status" value="1"/>
</dbReference>